<dbReference type="AlphaFoldDB" id="A0A9E7U5F2"/>
<evidence type="ECO:0000259" key="4">
    <source>
        <dbReference type="Pfam" id="PF15915"/>
    </source>
</evidence>
<dbReference type="KEGG" id="ssai:N0B31_03395"/>
<accession>A0A9E7U5F2</accession>
<evidence type="ECO:0000259" key="3">
    <source>
        <dbReference type="Pfam" id="PF04967"/>
    </source>
</evidence>
<dbReference type="InterPro" id="IPR031803">
    <property type="entry name" value="BAT_GAF/HTH-assoc"/>
</dbReference>
<name>A0A9E7U5F2_9EURY</name>
<dbReference type="Pfam" id="PF04967">
    <property type="entry name" value="HTH_10"/>
    <property type="match status" value="1"/>
</dbReference>
<feature type="domain" description="HTH bat-type" evidence="3">
    <location>
        <begin position="159"/>
        <end position="210"/>
    </location>
</feature>
<evidence type="ECO:0000256" key="1">
    <source>
        <dbReference type="ARBA" id="ARBA00023015"/>
    </source>
</evidence>
<dbReference type="InterPro" id="IPR013324">
    <property type="entry name" value="RNA_pol_sigma_r3/r4-like"/>
</dbReference>
<dbReference type="EMBL" id="CP104003">
    <property type="protein sequence ID" value="UWM55335.1"/>
    <property type="molecule type" value="Genomic_DNA"/>
</dbReference>
<dbReference type="InterPro" id="IPR036388">
    <property type="entry name" value="WH-like_DNA-bd_sf"/>
</dbReference>
<dbReference type="SUPFAM" id="SSF88659">
    <property type="entry name" value="Sigma3 and sigma4 domains of RNA polymerase sigma factors"/>
    <property type="match status" value="1"/>
</dbReference>
<organism evidence="5 6">
    <name type="scientific">Salinirubellus salinus</name>
    <dbReference type="NCBI Taxonomy" id="1364945"/>
    <lineage>
        <taxon>Archaea</taxon>
        <taxon>Methanobacteriati</taxon>
        <taxon>Methanobacteriota</taxon>
        <taxon>Stenosarchaea group</taxon>
        <taxon>Halobacteria</taxon>
        <taxon>Halobacteriales</taxon>
        <taxon>Natronomonadaceae</taxon>
        <taxon>Salinirubellus</taxon>
    </lineage>
</organism>
<reference evidence="5" key="1">
    <citation type="submission" date="2022-09" db="EMBL/GenBank/DDBJ databases">
        <title>Diverse halophilic archaea isolated from saline environments.</title>
        <authorList>
            <person name="Cui H.-L."/>
        </authorList>
    </citation>
    <scope>NUCLEOTIDE SEQUENCE</scope>
    <source>
        <strain evidence="5">ZS-35-S2</strain>
    </source>
</reference>
<dbReference type="RefSeq" id="WP_260594428.1">
    <property type="nucleotide sequence ID" value="NZ_CP104003.1"/>
</dbReference>
<evidence type="ECO:0000313" key="6">
    <source>
        <dbReference type="Proteomes" id="UP001057580"/>
    </source>
</evidence>
<dbReference type="GeneID" id="74941435"/>
<feature type="domain" description="Bacterioopsin transcriptional activator GAF and HTH associated" evidence="4">
    <location>
        <begin position="10"/>
        <end position="140"/>
    </location>
</feature>
<keyword evidence="2" id="KW-0804">Transcription</keyword>
<evidence type="ECO:0000313" key="5">
    <source>
        <dbReference type="EMBL" id="UWM55335.1"/>
    </source>
</evidence>
<dbReference type="InterPro" id="IPR007050">
    <property type="entry name" value="HTH_bacterioopsin"/>
</dbReference>
<evidence type="ECO:0000256" key="2">
    <source>
        <dbReference type="ARBA" id="ARBA00023163"/>
    </source>
</evidence>
<dbReference type="Pfam" id="PF15915">
    <property type="entry name" value="BAT"/>
    <property type="match status" value="1"/>
</dbReference>
<sequence>MSVIADFSTGMEGLVLEQALQRVDARLEVEQAYATDPDHPILFFWATCDDPDALEAAMDEDPTVTNVHRLSEVDGRRLYRVRLTEAVETILYTVWVELGGEGVEAEFRDGRWYSKIRFPDRGALREYEAYVTANDLHFELHRVYDASEDVTGEDPPDGLTESQRETLLLAYERGFFDIPRRATAAELAEELGVSRQAVSERLRRAYATLVEEHVV</sequence>
<keyword evidence="6" id="KW-1185">Reference proteome</keyword>
<dbReference type="PANTHER" id="PTHR34236">
    <property type="entry name" value="DIMETHYL SULFOXIDE REDUCTASE TRANSCRIPTIONAL ACTIVATOR"/>
    <property type="match status" value="1"/>
</dbReference>
<dbReference type="PANTHER" id="PTHR34236:SF1">
    <property type="entry name" value="DIMETHYL SULFOXIDE REDUCTASE TRANSCRIPTIONAL ACTIVATOR"/>
    <property type="match status" value="1"/>
</dbReference>
<proteinExistence type="predicted"/>
<protein>
    <submittedName>
        <fullName evidence="5">Helix-turn-helix domain-containing protein</fullName>
    </submittedName>
</protein>
<keyword evidence="1" id="KW-0805">Transcription regulation</keyword>
<gene>
    <name evidence="5" type="ORF">N0B31_03395</name>
</gene>
<dbReference type="Proteomes" id="UP001057580">
    <property type="component" value="Chromosome"/>
</dbReference>
<dbReference type="Gene3D" id="1.10.10.10">
    <property type="entry name" value="Winged helix-like DNA-binding domain superfamily/Winged helix DNA-binding domain"/>
    <property type="match status" value="1"/>
</dbReference>